<dbReference type="Proteomes" id="UP000265520">
    <property type="component" value="Unassembled WGS sequence"/>
</dbReference>
<feature type="non-terminal residue" evidence="1">
    <location>
        <position position="1"/>
    </location>
</feature>
<name>A0A392TFU1_9FABA</name>
<organism evidence="1 2">
    <name type="scientific">Trifolium medium</name>
    <dbReference type="NCBI Taxonomy" id="97028"/>
    <lineage>
        <taxon>Eukaryota</taxon>
        <taxon>Viridiplantae</taxon>
        <taxon>Streptophyta</taxon>
        <taxon>Embryophyta</taxon>
        <taxon>Tracheophyta</taxon>
        <taxon>Spermatophyta</taxon>
        <taxon>Magnoliopsida</taxon>
        <taxon>eudicotyledons</taxon>
        <taxon>Gunneridae</taxon>
        <taxon>Pentapetalae</taxon>
        <taxon>rosids</taxon>
        <taxon>fabids</taxon>
        <taxon>Fabales</taxon>
        <taxon>Fabaceae</taxon>
        <taxon>Papilionoideae</taxon>
        <taxon>50 kb inversion clade</taxon>
        <taxon>NPAAA clade</taxon>
        <taxon>Hologalegina</taxon>
        <taxon>IRL clade</taxon>
        <taxon>Trifolieae</taxon>
        <taxon>Trifolium</taxon>
    </lineage>
</organism>
<accession>A0A392TFU1</accession>
<keyword evidence="2" id="KW-1185">Reference proteome</keyword>
<evidence type="ECO:0000313" key="1">
    <source>
        <dbReference type="EMBL" id="MCI60019.1"/>
    </source>
</evidence>
<reference evidence="1 2" key="1">
    <citation type="journal article" date="2018" name="Front. Plant Sci.">
        <title>Red Clover (Trifolium pratense) and Zigzag Clover (T. medium) - A Picture of Genomic Similarities and Differences.</title>
        <authorList>
            <person name="Dluhosova J."/>
            <person name="Istvanek J."/>
            <person name="Nedelnik J."/>
            <person name="Repkova J."/>
        </authorList>
    </citation>
    <scope>NUCLEOTIDE SEQUENCE [LARGE SCALE GENOMIC DNA]</scope>
    <source>
        <strain evidence="2">cv. 10/8</strain>
        <tissue evidence="1">Leaf</tissue>
    </source>
</reference>
<dbReference type="EMBL" id="LXQA010573804">
    <property type="protein sequence ID" value="MCI60019.1"/>
    <property type="molecule type" value="Genomic_DNA"/>
</dbReference>
<sequence length="31" mass="3301">ALIPDVGAGSRYQMLNQALIPDVGAHLEHTL</sequence>
<proteinExistence type="predicted"/>
<evidence type="ECO:0000313" key="2">
    <source>
        <dbReference type="Proteomes" id="UP000265520"/>
    </source>
</evidence>
<protein>
    <submittedName>
        <fullName evidence="1">Uncharacterized protein</fullName>
    </submittedName>
</protein>
<dbReference type="AlphaFoldDB" id="A0A392TFU1"/>
<comment type="caution">
    <text evidence="1">The sequence shown here is derived from an EMBL/GenBank/DDBJ whole genome shotgun (WGS) entry which is preliminary data.</text>
</comment>